<dbReference type="EMBL" id="GISG01013507">
    <property type="protein sequence ID" value="MBA4616871.1"/>
    <property type="molecule type" value="Transcribed_RNA"/>
</dbReference>
<protein>
    <submittedName>
        <fullName evidence="1">Uncharacterized protein</fullName>
    </submittedName>
</protein>
<dbReference type="AlphaFoldDB" id="A0A7C8YFI2"/>
<reference evidence="1" key="1">
    <citation type="journal article" date="2013" name="J. Plant Res.">
        <title>Effect of fungi and light on seed germination of three Opuntia species from semiarid lands of central Mexico.</title>
        <authorList>
            <person name="Delgado-Sanchez P."/>
            <person name="Jimenez-Bremont J.F."/>
            <person name="Guerrero-Gonzalez Mde L."/>
            <person name="Flores J."/>
        </authorList>
    </citation>
    <scope>NUCLEOTIDE SEQUENCE</scope>
    <source>
        <tissue evidence="1">Cladode</tissue>
    </source>
</reference>
<proteinExistence type="predicted"/>
<accession>A0A7C8YFI2</accession>
<evidence type="ECO:0000313" key="1">
    <source>
        <dbReference type="EMBL" id="MBA4616871.1"/>
    </source>
</evidence>
<name>A0A7C8YFI2_OPUST</name>
<reference evidence="1" key="2">
    <citation type="submission" date="2020-07" db="EMBL/GenBank/DDBJ databases">
        <authorList>
            <person name="Vera ALvarez R."/>
            <person name="Arias-Moreno D.M."/>
            <person name="Jimenez-Jacinto V."/>
            <person name="Jimenez-Bremont J.F."/>
            <person name="Swaminathan K."/>
            <person name="Moose S.P."/>
            <person name="Guerrero-Gonzalez M.L."/>
            <person name="Marino-Ramirez L."/>
            <person name="Landsman D."/>
            <person name="Rodriguez-Kessler M."/>
            <person name="Delgado-Sanchez P."/>
        </authorList>
    </citation>
    <scope>NUCLEOTIDE SEQUENCE</scope>
    <source>
        <tissue evidence="1">Cladode</tissue>
    </source>
</reference>
<organism evidence="1">
    <name type="scientific">Opuntia streptacantha</name>
    <name type="common">Prickly pear cactus</name>
    <name type="synonym">Opuntia cardona</name>
    <dbReference type="NCBI Taxonomy" id="393608"/>
    <lineage>
        <taxon>Eukaryota</taxon>
        <taxon>Viridiplantae</taxon>
        <taxon>Streptophyta</taxon>
        <taxon>Embryophyta</taxon>
        <taxon>Tracheophyta</taxon>
        <taxon>Spermatophyta</taxon>
        <taxon>Magnoliopsida</taxon>
        <taxon>eudicotyledons</taxon>
        <taxon>Gunneridae</taxon>
        <taxon>Pentapetalae</taxon>
        <taxon>Caryophyllales</taxon>
        <taxon>Cactineae</taxon>
        <taxon>Cactaceae</taxon>
        <taxon>Opuntioideae</taxon>
        <taxon>Opuntia</taxon>
    </lineage>
</organism>
<sequence length="128" mass="13834">MQPPPCCSDCDGLLCGFKFTSTMSSCLVDERVSIPGKAAAILRNKGLILNPAFALVSMNITPKSRALLSPSSIETCLLSTRSVLFPTSTMITSLPRSVRTSSIHFEVFRNDCLFATSYTTTATDESLM</sequence>